<keyword evidence="3" id="KW-1185">Reference proteome</keyword>
<sequence length="115" mass="13244">MIKKGDILCGLVKNINNHGIIVWTFNNMKFFIPLSLITDFKKTNIERIFEINQKINFVVESIDEDSTTGIGNFKANHPIYLRSPFSTIISETKNGFRNLNKSMSILIEEYESGRK</sequence>
<dbReference type="SUPFAM" id="SSF50249">
    <property type="entry name" value="Nucleic acid-binding proteins"/>
    <property type="match status" value="1"/>
</dbReference>
<organism evidence="2 3">
    <name type="scientific">Mycoplasma tauri</name>
    <dbReference type="NCBI Taxonomy" id="547987"/>
    <lineage>
        <taxon>Bacteria</taxon>
        <taxon>Bacillati</taxon>
        <taxon>Mycoplasmatota</taxon>
        <taxon>Mollicutes</taxon>
        <taxon>Mycoplasmataceae</taxon>
        <taxon>Mycoplasma</taxon>
    </lineage>
</organism>
<comment type="caution">
    <text evidence="2">The sequence shown here is derived from an EMBL/GenBank/DDBJ whole genome shotgun (WGS) entry which is preliminary data.</text>
</comment>
<dbReference type="GO" id="GO:0003676">
    <property type="term" value="F:nucleic acid binding"/>
    <property type="evidence" value="ECO:0007669"/>
    <property type="project" value="InterPro"/>
</dbReference>
<gene>
    <name evidence="2" type="ORF">LAD73_01945</name>
</gene>
<dbReference type="Gene3D" id="2.40.50.140">
    <property type="entry name" value="Nucleic acid-binding proteins"/>
    <property type="match status" value="1"/>
</dbReference>
<name>A0A953T9P6_9MOLU</name>
<evidence type="ECO:0000313" key="3">
    <source>
        <dbReference type="Proteomes" id="UP000772186"/>
    </source>
</evidence>
<dbReference type="Pfam" id="PF00575">
    <property type="entry name" value="S1"/>
    <property type="match status" value="1"/>
</dbReference>
<proteinExistence type="predicted"/>
<dbReference type="PROSITE" id="PS50126">
    <property type="entry name" value="S1"/>
    <property type="match status" value="1"/>
</dbReference>
<dbReference type="InterPro" id="IPR003029">
    <property type="entry name" value="S1_domain"/>
</dbReference>
<evidence type="ECO:0000313" key="2">
    <source>
        <dbReference type="EMBL" id="MBZ4195479.1"/>
    </source>
</evidence>
<evidence type="ECO:0000259" key="1">
    <source>
        <dbReference type="PROSITE" id="PS50126"/>
    </source>
</evidence>
<feature type="domain" description="S1 motif" evidence="1">
    <location>
        <begin position="5"/>
        <end position="82"/>
    </location>
</feature>
<dbReference type="EMBL" id="JAIQBY010000017">
    <property type="protein sequence ID" value="MBZ4195479.1"/>
    <property type="molecule type" value="Genomic_DNA"/>
</dbReference>
<reference evidence="2 3" key="1">
    <citation type="submission" date="2021-09" db="EMBL/GenBank/DDBJ databases">
        <title>WGS of Mycoplasma sp. Zaradi2 strains.</title>
        <authorList>
            <person name="Spergser J."/>
        </authorList>
    </citation>
    <scope>NUCLEOTIDE SEQUENCE [LARGE SCALE GENOMIC DNA]</scope>
    <source>
        <strain evidence="2 3">1331</strain>
    </source>
</reference>
<dbReference type="AlphaFoldDB" id="A0A953T9P6"/>
<dbReference type="RefSeq" id="WP_205517043.1">
    <property type="nucleotide sequence ID" value="NZ_CP070479.1"/>
</dbReference>
<dbReference type="InterPro" id="IPR012340">
    <property type="entry name" value="NA-bd_OB-fold"/>
</dbReference>
<dbReference type="CDD" id="cd00164">
    <property type="entry name" value="S1_like"/>
    <property type="match status" value="1"/>
</dbReference>
<dbReference type="Proteomes" id="UP000772186">
    <property type="component" value="Unassembled WGS sequence"/>
</dbReference>
<dbReference type="SMART" id="SM00316">
    <property type="entry name" value="S1"/>
    <property type="match status" value="1"/>
</dbReference>
<protein>
    <submittedName>
        <fullName evidence="2">S1 RNA-binding domain-containing protein</fullName>
    </submittedName>
</protein>
<accession>A0A953T9P6</accession>